<dbReference type="Pfam" id="PF01476">
    <property type="entry name" value="LysM"/>
    <property type="match status" value="1"/>
</dbReference>
<dbReference type="InterPro" id="IPR036779">
    <property type="entry name" value="LysM_dom_sf"/>
</dbReference>
<organism evidence="3 4">
    <name type="scientific">Brevibacillus laterosporus</name>
    <name type="common">Bacillus laterosporus</name>
    <dbReference type="NCBI Taxonomy" id="1465"/>
    <lineage>
        <taxon>Bacteria</taxon>
        <taxon>Bacillati</taxon>
        <taxon>Bacillota</taxon>
        <taxon>Bacilli</taxon>
        <taxon>Bacillales</taxon>
        <taxon>Paenibacillaceae</taxon>
        <taxon>Brevibacillus</taxon>
    </lineage>
</organism>
<evidence type="ECO:0000313" key="4">
    <source>
        <dbReference type="Proteomes" id="UP001077662"/>
    </source>
</evidence>
<gene>
    <name evidence="3" type="ORF">O0554_23070</name>
</gene>
<dbReference type="SUPFAM" id="SSF54106">
    <property type="entry name" value="LysM domain"/>
    <property type="match status" value="1"/>
</dbReference>
<evidence type="ECO:0000256" key="1">
    <source>
        <dbReference type="SAM" id="MobiDB-lite"/>
    </source>
</evidence>
<dbReference type="PANTHER" id="PTHR34700">
    <property type="entry name" value="POTASSIUM BINDING PROTEIN KBP"/>
    <property type="match status" value="1"/>
</dbReference>
<dbReference type="InterPro" id="IPR052196">
    <property type="entry name" value="Bact_Kbp"/>
</dbReference>
<dbReference type="CDD" id="cd00118">
    <property type="entry name" value="LysM"/>
    <property type="match status" value="1"/>
</dbReference>
<comment type="caution">
    <text evidence="3">The sequence shown here is derived from an EMBL/GenBank/DDBJ whole genome shotgun (WGS) entry which is preliminary data.</text>
</comment>
<dbReference type="Gene3D" id="3.10.350.10">
    <property type="entry name" value="LysM domain"/>
    <property type="match status" value="1"/>
</dbReference>
<feature type="region of interest" description="Disordered" evidence="1">
    <location>
        <begin position="157"/>
        <end position="178"/>
    </location>
</feature>
<dbReference type="RefSeq" id="WP_258434697.1">
    <property type="nucleotide sequence ID" value="NZ_JANSGW010000042.1"/>
</dbReference>
<evidence type="ECO:0000313" key="3">
    <source>
        <dbReference type="EMBL" id="MCZ0809748.1"/>
    </source>
</evidence>
<dbReference type="PROSITE" id="PS51782">
    <property type="entry name" value="LYSM"/>
    <property type="match status" value="1"/>
</dbReference>
<dbReference type="SMART" id="SM00257">
    <property type="entry name" value="LysM"/>
    <property type="match status" value="1"/>
</dbReference>
<name>A0AAP3G9N1_BRELA</name>
<dbReference type="EMBL" id="JAPTNE010000042">
    <property type="protein sequence ID" value="MCZ0809748.1"/>
    <property type="molecule type" value="Genomic_DNA"/>
</dbReference>
<accession>A0AAP3G9N1</accession>
<dbReference type="AlphaFoldDB" id="A0AAP3G9N1"/>
<dbReference type="PANTHER" id="PTHR34700:SF4">
    <property type="entry name" value="PHAGE-LIKE ELEMENT PBSX PROTEIN XKDP"/>
    <property type="match status" value="1"/>
</dbReference>
<dbReference type="Proteomes" id="UP001077662">
    <property type="component" value="Unassembled WGS sequence"/>
</dbReference>
<dbReference type="InterPro" id="IPR018392">
    <property type="entry name" value="LysM"/>
</dbReference>
<proteinExistence type="predicted"/>
<evidence type="ECO:0000259" key="2">
    <source>
        <dbReference type="PROSITE" id="PS51782"/>
    </source>
</evidence>
<sequence length="227" mass="25772">MRDVMMSLSYNNEEKIIYFPVLPESIEISDGSNSKTYTTVGLGEINVIKEPKLSGYKFSSEFPNQAYPHVSRPANLKPPKEYVTLIQEWLKTKRPLRFIYTGQSFDINEAVSIESFDWKETAGMGGDIEFSMTLKKYKFYAAKKADILKIKDTSGKEKTVVQKKPAPRPSDKQLPKTHKIAKGDSLWVISKKAYGKGDRWREIQRLNGLTDAQAKKLKVGTTLKLPS</sequence>
<protein>
    <submittedName>
        <fullName evidence="3">LysM peptidoglycan-binding domain-containing protein</fullName>
    </submittedName>
</protein>
<feature type="domain" description="LysM" evidence="2">
    <location>
        <begin position="176"/>
        <end position="225"/>
    </location>
</feature>
<reference evidence="3" key="1">
    <citation type="submission" date="2022-09" db="EMBL/GenBank/DDBJ databases">
        <title>Genome analysis and characterization of larvicidal activity of Brevibacillus strains.</title>
        <authorList>
            <person name="Patrusheva E.V."/>
            <person name="Izotova A.O."/>
            <person name="Toshchakov S.V."/>
            <person name="Sineoky S.P."/>
        </authorList>
    </citation>
    <scope>NUCLEOTIDE SEQUENCE</scope>
    <source>
        <strain evidence="3">VKPM_B-13247</strain>
    </source>
</reference>